<dbReference type="STRING" id="254406.SAMN04488042_10539"/>
<accession>A0A1I4P1F1</accession>
<reference evidence="1 2" key="1">
    <citation type="submission" date="2016-10" db="EMBL/GenBank/DDBJ databases">
        <authorList>
            <person name="de Groot N.N."/>
        </authorList>
    </citation>
    <scope>NUCLEOTIDE SEQUENCE [LARGE SCALE GENOMIC DNA]</scope>
    <source>
        <strain evidence="1 2">DSM 15283</strain>
    </source>
</reference>
<dbReference type="RefSeq" id="WP_093094230.1">
    <property type="nucleotide sequence ID" value="NZ_FOTQ01000005.1"/>
</dbReference>
<dbReference type="EMBL" id="FOTQ01000005">
    <property type="protein sequence ID" value="SFM21631.1"/>
    <property type="molecule type" value="Genomic_DNA"/>
</dbReference>
<organism evidence="1 2">
    <name type="scientific">Shimia aestuarii</name>
    <dbReference type="NCBI Taxonomy" id="254406"/>
    <lineage>
        <taxon>Bacteria</taxon>
        <taxon>Pseudomonadati</taxon>
        <taxon>Pseudomonadota</taxon>
        <taxon>Alphaproteobacteria</taxon>
        <taxon>Rhodobacterales</taxon>
        <taxon>Roseobacteraceae</taxon>
    </lineage>
</organism>
<name>A0A1I4P1F1_9RHOB</name>
<gene>
    <name evidence="1" type="ORF">SAMN04488042_10539</name>
</gene>
<keyword evidence="2" id="KW-1185">Reference proteome</keyword>
<protein>
    <submittedName>
        <fullName evidence="1">Uncharacterized protein</fullName>
    </submittedName>
</protein>
<evidence type="ECO:0000313" key="2">
    <source>
        <dbReference type="Proteomes" id="UP000199144"/>
    </source>
</evidence>
<evidence type="ECO:0000313" key="1">
    <source>
        <dbReference type="EMBL" id="SFM21631.1"/>
    </source>
</evidence>
<sequence>MSEYRNPYRRKEAEPVLTQAQMQVIAQAMGQLIVKHVKPLRDRVATLEKTLEHAQADAEAALEKQADEFTLDDLSAMAKRATETRHAK</sequence>
<dbReference type="AlphaFoldDB" id="A0A1I4P1F1"/>
<proteinExistence type="predicted"/>
<dbReference type="Proteomes" id="UP000199144">
    <property type="component" value="Unassembled WGS sequence"/>
</dbReference>